<comment type="caution">
    <text evidence="2">The sequence shown here is derived from an EMBL/GenBank/DDBJ whole genome shotgun (WGS) entry which is preliminary data.</text>
</comment>
<dbReference type="Proteomes" id="UP001165121">
    <property type="component" value="Unassembled WGS sequence"/>
</dbReference>
<evidence type="ECO:0000313" key="2">
    <source>
        <dbReference type="EMBL" id="GMF48252.1"/>
    </source>
</evidence>
<keyword evidence="3" id="KW-1185">Reference proteome</keyword>
<accession>A0A9W7CZ07</accession>
<name>A0A9W7CZ07_9STRA</name>
<proteinExistence type="predicted"/>
<feature type="region of interest" description="Disordered" evidence="1">
    <location>
        <begin position="39"/>
        <end position="61"/>
    </location>
</feature>
<sequence>MSFAVLTDLCRVERCKRSQDGGRLYGMWPFKLGMNGTSNGADSIDPELTSQSPPKPLSPEEHTIMHHGVFVVLAVACFFANSDLAVASISKDTMARKTYDMASTKDRNGGRLLRASAVGGNRRYENVEGEDRASAFLDWVKSLLQAKKTAPDLKRTFPSPPVADKLVRSKSFKLKKTTPMAKKLRRSESATFGLTLKQILDRGARSRANDFQHIYKMKKNPGDIVVFFNLDASLLVKKGTTLKQLEKASGNGQKFGEYKIWHSYSKFFKKRNPEWVSKFSSS</sequence>
<dbReference type="EMBL" id="BSXT01002300">
    <property type="protein sequence ID" value="GMF48252.1"/>
    <property type="molecule type" value="Genomic_DNA"/>
</dbReference>
<gene>
    <name evidence="2" type="ORF">Pfra01_001856200</name>
</gene>
<protein>
    <submittedName>
        <fullName evidence="2">Unnamed protein product</fullName>
    </submittedName>
</protein>
<organism evidence="2 3">
    <name type="scientific">Phytophthora fragariaefolia</name>
    <dbReference type="NCBI Taxonomy" id="1490495"/>
    <lineage>
        <taxon>Eukaryota</taxon>
        <taxon>Sar</taxon>
        <taxon>Stramenopiles</taxon>
        <taxon>Oomycota</taxon>
        <taxon>Peronosporomycetes</taxon>
        <taxon>Peronosporales</taxon>
        <taxon>Peronosporaceae</taxon>
        <taxon>Phytophthora</taxon>
    </lineage>
</organism>
<evidence type="ECO:0000313" key="3">
    <source>
        <dbReference type="Proteomes" id="UP001165121"/>
    </source>
</evidence>
<reference evidence="2" key="1">
    <citation type="submission" date="2023-04" db="EMBL/GenBank/DDBJ databases">
        <title>Phytophthora fragariaefolia NBRC 109709.</title>
        <authorList>
            <person name="Ichikawa N."/>
            <person name="Sato H."/>
            <person name="Tonouchi N."/>
        </authorList>
    </citation>
    <scope>NUCLEOTIDE SEQUENCE</scope>
    <source>
        <strain evidence="2">NBRC 109709</strain>
    </source>
</reference>
<evidence type="ECO:0000256" key="1">
    <source>
        <dbReference type="SAM" id="MobiDB-lite"/>
    </source>
</evidence>
<dbReference type="AlphaFoldDB" id="A0A9W7CZ07"/>